<evidence type="ECO:0000313" key="1">
    <source>
        <dbReference type="EMBL" id="CQR29955.1"/>
    </source>
</evidence>
<name>A0ABM9T309_THIA3</name>
<gene>
    <name evidence="1" type="ORF">THICB1_130041</name>
</gene>
<accession>A0ABM9T309</accession>
<organism evidence="1 2">
    <name type="scientific">Thiomonas arsenitoxydans (strain DSM 22701 / CIP 110005 / 3As)</name>
    <dbReference type="NCBI Taxonomy" id="426114"/>
    <lineage>
        <taxon>Bacteria</taxon>
        <taxon>Pseudomonadati</taxon>
        <taxon>Pseudomonadota</taxon>
        <taxon>Betaproteobacteria</taxon>
        <taxon>Burkholderiales</taxon>
        <taxon>Thiomonas</taxon>
    </lineage>
</organism>
<reference evidence="1 2" key="1">
    <citation type="submission" date="2015-03" db="EMBL/GenBank/DDBJ databases">
        <authorList>
            <person name="Regsiter A."/>
            <person name="william w."/>
        </authorList>
    </citation>
    <scope>NUCLEOTIDE SEQUENCE [LARGE SCALE GENOMIC DNA]</scope>
    <source>
        <strain evidence="1 2">CB1</strain>
    </source>
</reference>
<protein>
    <submittedName>
        <fullName evidence="1">Uncharacterized protein</fullName>
    </submittedName>
</protein>
<evidence type="ECO:0000313" key="2">
    <source>
        <dbReference type="Proteomes" id="UP000078599"/>
    </source>
</evidence>
<comment type="caution">
    <text evidence="1">The sequence shown here is derived from an EMBL/GenBank/DDBJ whole genome shotgun (WGS) entry which is preliminary data.</text>
</comment>
<dbReference type="EMBL" id="CTRI01000005">
    <property type="protein sequence ID" value="CQR29955.1"/>
    <property type="molecule type" value="Genomic_DNA"/>
</dbReference>
<dbReference type="Proteomes" id="UP000078599">
    <property type="component" value="Unassembled WGS sequence"/>
</dbReference>
<proteinExistence type="predicted"/>
<sequence>MVPAPAMMPAAASAAQSFDETFDFLLCMTASETIQTSCDGGMFAALP</sequence>
<keyword evidence="2" id="KW-1185">Reference proteome</keyword>